<keyword evidence="2 5" id="KW-0540">Nuclease</keyword>
<keyword evidence="11" id="KW-1185">Reference proteome</keyword>
<organism evidence="10 11">
    <name type="scientific">Effusibacillus dendaii</name>
    <dbReference type="NCBI Taxonomy" id="2743772"/>
    <lineage>
        <taxon>Bacteria</taxon>
        <taxon>Bacillati</taxon>
        <taxon>Bacillota</taxon>
        <taxon>Bacilli</taxon>
        <taxon>Bacillales</taxon>
        <taxon>Alicyclobacillaceae</taxon>
        <taxon>Effusibacillus</taxon>
    </lineage>
</organism>
<dbReference type="PANTHER" id="PTHR30008:SF0">
    <property type="entry name" value="EXODEOXYRIBONUCLEASE 7 LARGE SUBUNIT"/>
    <property type="match status" value="1"/>
</dbReference>
<dbReference type="Pfam" id="PF02601">
    <property type="entry name" value="Exonuc_VII_L"/>
    <property type="match status" value="1"/>
</dbReference>
<dbReference type="EMBL" id="AP023366">
    <property type="protein sequence ID" value="BCJ85913.1"/>
    <property type="molecule type" value="Genomic_DNA"/>
</dbReference>
<dbReference type="Proteomes" id="UP000593802">
    <property type="component" value="Chromosome"/>
</dbReference>
<comment type="similarity">
    <text evidence="5 6">Belongs to the XseA family.</text>
</comment>
<keyword evidence="7" id="KW-0175">Coiled coil</keyword>
<dbReference type="PANTHER" id="PTHR30008">
    <property type="entry name" value="EXODEOXYRIBONUCLEASE 7 LARGE SUBUNIT"/>
    <property type="match status" value="1"/>
</dbReference>
<protein>
    <recommendedName>
        <fullName evidence="5">Exodeoxyribonuclease 7 large subunit</fullName>
        <ecNumber evidence="5">3.1.11.6</ecNumber>
    </recommendedName>
    <alternativeName>
        <fullName evidence="5">Exodeoxyribonuclease VII large subunit</fullName>
        <shortName evidence="5">Exonuclease VII large subunit</shortName>
    </alternativeName>
</protein>
<evidence type="ECO:0000313" key="10">
    <source>
        <dbReference type="EMBL" id="BCJ85913.1"/>
    </source>
</evidence>
<dbReference type="InterPro" id="IPR025824">
    <property type="entry name" value="OB-fold_nuc-bd_dom"/>
</dbReference>
<keyword evidence="1 5" id="KW-0963">Cytoplasm</keyword>
<comment type="function">
    <text evidence="5">Bidirectionally degrades single-stranded DNA into large acid-insoluble oligonucleotides, which are then degraded further into small acid-soluble oligonucleotides.</text>
</comment>
<dbReference type="InterPro" id="IPR003753">
    <property type="entry name" value="Exonuc_VII_L"/>
</dbReference>
<evidence type="ECO:0000256" key="3">
    <source>
        <dbReference type="ARBA" id="ARBA00022801"/>
    </source>
</evidence>
<gene>
    <name evidence="5 10" type="primary">xseA</name>
    <name evidence="10" type="ORF">skT53_08980</name>
</gene>
<dbReference type="HAMAP" id="MF_00378">
    <property type="entry name" value="Exonuc_7_L"/>
    <property type="match status" value="1"/>
</dbReference>
<comment type="subunit">
    <text evidence="5">Heterooligomer composed of large and small subunits.</text>
</comment>
<dbReference type="KEGG" id="eff:skT53_08980"/>
<feature type="domain" description="Exonuclease VII large subunit C-terminal" evidence="8">
    <location>
        <begin position="143"/>
        <end position="461"/>
    </location>
</feature>
<dbReference type="InterPro" id="IPR020579">
    <property type="entry name" value="Exonuc_VII_lsu_C"/>
</dbReference>
<dbReference type="GO" id="GO:0006308">
    <property type="term" value="P:DNA catabolic process"/>
    <property type="evidence" value="ECO:0007669"/>
    <property type="project" value="UniProtKB-UniRule"/>
</dbReference>
<comment type="catalytic activity">
    <reaction evidence="5 6">
        <text>Exonucleolytic cleavage in either 5'- to 3'- or 3'- to 5'-direction to yield nucleoside 5'-phosphates.</text>
        <dbReference type="EC" id="3.1.11.6"/>
    </reaction>
</comment>
<dbReference type="Pfam" id="PF13742">
    <property type="entry name" value="tRNA_anti_2"/>
    <property type="match status" value="1"/>
</dbReference>
<dbReference type="GO" id="GO:0008855">
    <property type="term" value="F:exodeoxyribonuclease VII activity"/>
    <property type="evidence" value="ECO:0007669"/>
    <property type="project" value="UniProtKB-UniRule"/>
</dbReference>
<name>A0A7I8D6Y0_9BACL</name>
<evidence type="ECO:0000259" key="8">
    <source>
        <dbReference type="Pfam" id="PF02601"/>
    </source>
</evidence>
<evidence type="ECO:0000256" key="2">
    <source>
        <dbReference type="ARBA" id="ARBA00022722"/>
    </source>
</evidence>
<evidence type="ECO:0000256" key="6">
    <source>
        <dbReference type="RuleBase" id="RU004355"/>
    </source>
</evidence>
<evidence type="ECO:0000256" key="7">
    <source>
        <dbReference type="SAM" id="Coils"/>
    </source>
</evidence>
<evidence type="ECO:0000313" key="11">
    <source>
        <dbReference type="Proteomes" id="UP000593802"/>
    </source>
</evidence>
<evidence type="ECO:0000256" key="1">
    <source>
        <dbReference type="ARBA" id="ARBA00022490"/>
    </source>
</evidence>
<dbReference type="GO" id="GO:0005737">
    <property type="term" value="C:cytoplasm"/>
    <property type="evidence" value="ECO:0007669"/>
    <property type="project" value="UniProtKB-SubCell"/>
</dbReference>
<proteinExistence type="inferred from homology"/>
<keyword evidence="3 5" id="KW-0378">Hydrolase</keyword>
<accession>A0A7I8D6Y0</accession>
<dbReference type="AlphaFoldDB" id="A0A7I8D6Y0"/>
<dbReference type="CDD" id="cd04489">
    <property type="entry name" value="ExoVII_LU_OBF"/>
    <property type="match status" value="1"/>
</dbReference>
<evidence type="ECO:0000259" key="9">
    <source>
        <dbReference type="Pfam" id="PF13742"/>
    </source>
</evidence>
<dbReference type="NCBIfam" id="TIGR00237">
    <property type="entry name" value="xseA"/>
    <property type="match status" value="1"/>
</dbReference>
<feature type="domain" description="OB-fold nucleic acid binding" evidence="9">
    <location>
        <begin position="25"/>
        <end position="120"/>
    </location>
</feature>
<feature type="coiled-coil region" evidence="7">
    <location>
        <begin position="286"/>
        <end position="351"/>
    </location>
</feature>
<dbReference type="GO" id="GO:0003676">
    <property type="term" value="F:nucleic acid binding"/>
    <property type="evidence" value="ECO:0007669"/>
    <property type="project" value="InterPro"/>
</dbReference>
<comment type="subcellular location">
    <subcellularLocation>
        <location evidence="5 6">Cytoplasm</location>
    </subcellularLocation>
</comment>
<keyword evidence="4 5" id="KW-0269">Exonuclease</keyword>
<reference evidence="10 11" key="1">
    <citation type="submission" date="2020-08" db="EMBL/GenBank/DDBJ databases">
        <title>Complete Genome Sequence of Effusibacillus dendaii Strain skT53, Isolated from Farmland soil.</title>
        <authorList>
            <person name="Konishi T."/>
            <person name="Kawasaki H."/>
        </authorList>
    </citation>
    <scope>NUCLEOTIDE SEQUENCE [LARGE SCALE GENOMIC DNA]</scope>
    <source>
        <strain evidence="11">skT53</strain>
    </source>
</reference>
<evidence type="ECO:0000256" key="5">
    <source>
        <dbReference type="HAMAP-Rule" id="MF_00378"/>
    </source>
</evidence>
<sequence>MIAGEDELNAWETRIQSRLQDEQILSVSELTAAIKMLLEQDPELSDVWVRGEISNYTHHSSGHMYFTLKDAGSRVKSVMFASKNRNLQFLPKEGMKVIVRGYLSVYERDGQYQLYVEDMQPDGMGSLFLAFQQLKERLEKEGLFDYTHKKQLPEFPKRIGVVTSPTGAAVRDIITTIRRRYPLADILLLPVLVQGAEAAPMIANAIHTLNESAEWQIDVMIVGRGGGSLEELWAFNEEVVARAIFASRIPVISAVGHETDFTIADFVADVRAATPTAAAELAVPHLTELIRHMDNLRERLAVAMENRIQGYRKQLERFERSAVFRRPLDRVQQLRQQVDHLENELELRLVKWVSVRNKRLNDLSGRLMQKSPVERVIRTEERYGYLLSKLQTAIKNRLNAENNRLDRMLDKLDAYSPLHILKRGYTLTYESERHELVRSVRQIQPGDRVTVKFSDGALDCQVWGIEEESN</sequence>
<dbReference type="GO" id="GO:0009318">
    <property type="term" value="C:exodeoxyribonuclease VII complex"/>
    <property type="evidence" value="ECO:0007669"/>
    <property type="project" value="UniProtKB-UniRule"/>
</dbReference>
<evidence type="ECO:0000256" key="4">
    <source>
        <dbReference type="ARBA" id="ARBA00022839"/>
    </source>
</evidence>
<dbReference type="EC" id="3.1.11.6" evidence="5"/>